<accession>A0ABQ6ILZ1</accession>
<dbReference type="SUPFAM" id="SSF55729">
    <property type="entry name" value="Acyl-CoA N-acyltransferases (Nat)"/>
    <property type="match status" value="1"/>
</dbReference>
<keyword evidence="3" id="KW-1185">Reference proteome</keyword>
<comment type="caution">
    <text evidence="2">The sequence shown here is derived from an EMBL/GenBank/DDBJ whole genome shotgun (WGS) entry which is preliminary data.</text>
</comment>
<dbReference type="InterPro" id="IPR000182">
    <property type="entry name" value="GNAT_dom"/>
</dbReference>
<sequence length="268" mass="29111">MTHSSADLLDAYDTQLRGDAEFASALRWERDGSVLRSTYVGGRGFVVHELGALAGLSRADLDALVGETLAHYLADSEVVEVEWKTRGHDEGDAELAAALIAHGFVAGERESVMIGRAVDLADAPALPEGITLRRITDEDDVRAMAAMQDEVFGGPPSTSMADALLYRLSLGTDDMELWIAEAEGTIVSAGRLEPVPDTEFAGIWGGATRPHWRRRGIYRALTAARARSALDRGKTLIQSDCTPYSRPILARSGFVEVTTTTPYEWHRP</sequence>
<dbReference type="RefSeq" id="WP_284302957.1">
    <property type="nucleotide sequence ID" value="NZ_BSUO01000001.1"/>
</dbReference>
<evidence type="ECO:0000259" key="1">
    <source>
        <dbReference type="PROSITE" id="PS51186"/>
    </source>
</evidence>
<name>A0ABQ6ILZ1_9MICO</name>
<feature type="domain" description="N-acetyltransferase" evidence="1">
    <location>
        <begin position="130"/>
        <end position="268"/>
    </location>
</feature>
<evidence type="ECO:0000313" key="2">
    <source>
        <dbReference type="EMBL" id="GMA38937.1"/>
    </source>
</evidence>
<dbReference type="EMBL" id="BSUO01000001">
    <property type="protein sequence ID" value="GMA38937.1"/>
    <property type="molecule type" value="Genomic_DNA"/>
</dbReference>
<dbReference type="Pfam" id="PF00583">
    <property type="entry name" value="Acetyltransf_1"/>
    <property type="match status" value="1"/>
</dbReference>
<evidence type="ECO:0000313" key="3">
    <source>
        <dbReference type="Proteomes" id="UP001157126"/>
    </source>
</evidence>
<gene>
    <name evidence="2" type="ORF">GCM10025883_09820</name>
</gene>
<dbReference type="Proteomes" id="UP001157126">
    <property type="component" value="Unassembled WGS sequence"/>
</dbReference>
<dbReference type="InterPro" id="IPR016181">
    <property type="entry name" value="Acyl_CoA_acyltransferase"/>
</dbReference>
<proteinExistence type="predicted"/>
<organism evidence="2 3">
    <name type="scientific">Mobilicoccus caccae</name>
    <dbReference type="NCBI Taxonomy" id="1859295"/>
    <lineage>
        <taxon>Bacteria</taxon>
        <taxon>Bacillati</taxon>
        <taxon>Actinomycetota</taxon>
        <taxon>Actinomycetes</taxon>
        <taxon>Micrococcales</taxon>
        <taxon>Dermatophilaceae</taxon>
        <taxon>Mobilicoccus</taxon>
    </lineage>
</organism>
<reference evidence="3" key="1">
    <citation type="journal article" date="2019" name="Int. J. Syst. Evol. Microbiol.">
        <title>The Global Catalogue of Microorganisms (GCM) 10K type strain sequencing project: providing services to taxonomists for standard genome sequencing and annotation.</title>
        <authorList>
            <consortium name="The Broad Institute Genomics Platform"/>
            <consortium name="The Broad Institute Genome Sequencing Center for Infectious Disease"/>
            <person name="Wu L."/>
            <person name="Ma J."/>
        </authorList>
    </citation>
    <scope>NUCLEOTIDE SEQUENCE [LARGE SCALE GENOMIC DNA]</scope>
    <source>
        <strain evidence="3">NBRC 113072</strain>
    </source>
</reference>
<protein>
    <submittedName>
        <fullName evidence="2">N-acetyltransferase</fullName>
    </submittedName>
</protein>
<dbReference type="CDD" id="cd04301">
    <property type="entry name" value="NAT_SF"/>
    <property type="match status" value="1"/>
</dbReference>
<dbReference type="Gene3D" id="3.40.630.30">
    <property type="match status" value="1"/>
</dbReference>
<dbReference type="PROSITE" id="PS51186">
    <property type="entry name" value="GNAT"/>
    <property type="match status" value="1"/>
</dbReference>